<dbReference type="KEGG" id="aha:AHA_2032"/>
<dbReference type="Pfam" id="PF20613">
    <property type="entry name" value="HipA_2"/>
    <property type="match status" value="1"/>
</dbReference>
<dbReference type="AlphaFoldDB" id="A0KJW1"/>
<dbReference type="RefSeq" id="WP_011705899.1">
    <property type="nucleotide sequence ID" value="NC_008570.1"/>
</dbReference>
<name>A0KJW1_AERHH</name>
<dbReference type="EMBL" id="CP000462">
    <property type="protein sequence ID" value="ABK39889.1"/>
    <property type="molecule type" value="Genomic_DNA"/>
</dbReference>
<reference evidence="2 3" key="1">
    <citation type="journal article" date="2006" name="J. Bacteriol.">
        <title>Genome sequence of Aeromonas hydrophila ATCC 7966T: jack of all trades.</title>
        <authorList>
            <person name="Seshadri R."/>
            <person name="Joseph S.W."/>
            <person name="Chopra A.K."/>
            <person name="Sha J."/>
            <person name="Shaw J."/>
            <person name="Graf J."/>
            <person name="Haft D."/>
            <person name="Wu M."/>
            <person name="Ren Q."/>
            <person name="Rosovitz M.J."/>
            <person name="Madupu R."/>
            <person name="Tallon L."/>
            <person name="Kim M."/>
            <person name="Jin S."/>
            <person name="Vuong H."/>
            <person name="Stine O.C."/>
            <person name="Ali A."/>
            <person name="Horneman A.J."/>
            <person name="Heidelberg J.F."/>
        </authorList>
    </citation>
    <scope>NUCLEOTIDE SEQUENCE [LARGE SCALE GENOMIC DNA]</scope>
    <source>
        <strain evidence="3">ATCC 7966 / DSM 30187 / BCRC 13018 / CCUG 14551 / JCM 1027 / KCTC 2358 / NCIMB 9240 / NCTC 8049</strain>
    </source>
</reference>
<dbReference type="eggNOG" id="ENOG5032TTG">
    <property type="taxonomic scope" value="Bacteria"/>
</dbReference>
<dbReference type="GeneID" id="4487609"/>
<organism evidence="2 3">
    <name type="scientific">Aeromonas hydrophila subsp. hydrophila (strain ATCC 7966 / DSM 30187 / BCRC 13018 / CCUG 14551 / JCM 1027 / KCTC 2358 / NCIMB 9240 / NCTC 8049)</name>
    <dbReference type="NCBI Taxonomy" id="380703"/>
    <lineage>
        <taxon>Bacteria</taxon>
        <taxon>Pseudomonadati</taxon>
        <taxon>Pseudomonadota</taxon>
        <taxon>Gammaproteobacteria</taxon>
        <taxon>Aeromonadales</taxon>
        <taxon>Aeromonadaceae</taxon>
        <taxon>Aeromonas</taxon>
    </lineage>
</organism>
<sequence length="261" mass="29305">MQDIQPKLLTVEPVPYHVTRIIEVMREGSTGARLCECHDGQLYVVKTLDEVTPRQLIAEWVCSHLAQAFGLMTPECRLVEGIPELMKLQGGHSFWDDDTVGFASRFHGNTMAVNMAMARATPSQLKTDILVFDVWIKNGDRTLSDLGGNVNLLFDTASAPPFVVFDHNLALLPEEEDIKIRSNHVFSGDNAGISLNDIATQDEYIERMVQAMSQLPQVIAAIPPHWREEANNQLGGGDIIDDVVMPLLGRFENHFWRWIEL</sequence>
<dbReference type="OrthoDB" id="8440774at2"/>
<evidence type="ECO:0000313" key="2">
    <source>
        <dbReference type="EMBL" id="ABK39889.1"/>
    </source>
</evidence>
<keyword evidence="3" id="KW-1185">Reference proteome</keyword>
<feature type="domain" description="HipA-like kinase" evidence="1">
    <location>
        <begin position="18"/>
        <end position="259"/>
    </location>
</feature>
<dbReference type="Proteomes" id="UP000000756">
    <property type="component" value="Chromosome"/>
</dbReference>
<dbReference type="InterPro" id="IPR046748">
    <property type="entry name" value="HipA_2"/>
</dbReference>
<protein>
    <recommendedName>
        <fullName evidence="1">HipA-like kinase domain-containing protein</fullName>
    </recommendedName>
</protein>
<dbReference type="EnsemblBacteria" id="ABK39889">
    <property type="protein sequence ID" value="ABK39889"/>
    <property type="gene ID" value="AHA_2032"/>
</dbReference>
<gene>
    <name evidence="2" type="ordered locus">AHA_2032</name>
</gene>
<proteinExistence type="predicted"/>
<evidence type="ECO:0000313" key="3">
    <source>
        <dbReference type="Proteomes" id="UP000000756"/>
    </source>
</evidence>
<evidence type="ECO:0000259" key="1">
    <source>
        <dbReference type="Pfam" id="PF20613"/>
    </source>
</evidence>
<dbReference type="STRING" id="380703.AHA_2032"/>
<dbReference type="HOGENOM" id="CLU_102179_0_0_6"/>
<accession>A0KJW1</accession>